<proteinExistence type="predicted"/>
<evidence type="ECO:0000313" key="2">
    <source>
        <dbReference type="Proteomes" id="UP000663824"/>
    </source>
</evidence>
<protein>
    <submittedName>
        <fullName evidence="1">Uncharacterized protein</fullName>
    </submittedName>
</protein>
<evidence type="ECO:0000313" key="1">
    <source>
        <dbReference type="EMBL" id="CAF1925871.1"/>
    </source>
</evidence>
<accession>A0A816L7P3</accession>
<reference evidence="1" key="1">
    <citation type="submission" date="2021-02" db="EMBL/GenBank/DDBJ databases">
        <authorList>
            <person name="Nowell W R."/>
        </authorList>
    </citation>
    <scope>NUCLEOTIDE SEQUENCE</scope>
</reference>
<gene>
    <name evidence="1" type="ORF">MBJ925_LOCUS3332</name>
</gene>
<dbReference type="EMBL" id="CAJNRE010000328">
    <property type="protein sequence ID" value="CAF1925871.1"/>
    <property type="molecule type" value="Genomic_DNA"/>
</dbReference>
<name>A0A816L7P3_9BILA</name>
<organism evidence="1 2">
    <name type="scientific">Rotaria magnacalcarata</name>
    <dbReference type="NCBI Taxonomy" id="392030"/>
    <lineage>
        <taxon>Eukaryota</taxon>
        <taxon>Metazoa</taxon>
        <taxon>Spiralia</taxon>
        <taxon>Gnathifera</taxon>
        <taxon>Rotifera</taxon>
        <taxon>Eurotatoria</taxon>
        <taxon>Bdelloidea</taxon>
        <taxon>Philodinida</taxon>
        <taxon>Philodinidae</taxon>
        <taxon>Rotaria</taxon>
    </lineage>
</organism>
<dbReference type="AlphaFoldDB" id="A0A816L7P3"/>
<dbReference type="Proteomes" id="UP000663824">
    <property type="component" value="Unassembled WGS sequence"/>
</dbReference>
<sequence length="251" mass="29401">MPSDLIPIMHNISTTDFSGWTTKSICIFTTAQLISSIKTKSEGCKIFLFDKSNDKNNSDQQRFVNIGKLICRLVDEIIQNYPDEQTKQINRIYTKLKQVNERFSTRTSILKKTSDSIETKLIWLTSNTKNYEEDVKCIQEDFEDYFSSNVTFGDFKSFDLFLANENKITDLFIIIYNNYEESTIGLVRQLSNVKYIYRYGESKNKDNNLISNRNDLRYCLASDLMDHYAKLGEQYRTNKQSKLTRKTFEKA</sequence>
<comment type="caution">
    <text evidence="1">The sequence shown here is derived from an EMBL/GenBank/DDBJ whole genome shotgun (WGS) entry which is preliminary data.</text>
</comment>